<reference evidence="1" key="1">
    <citation type="submission" date="2023-07" db="EMBL/GenBank/DDBJ databases">
        <title>A chromosome-level genome assembly of Lolium multiflorum.</title>
        <authorList>
            <person name="Chen Y."/>
            <person name="Copetti D."/>
            <person name="Kolliker R."/>
            <person name="Studer B."/>
        </authorList>
    </citation>
    <scope>NUCLEOTIDE SEQUENCE</scope>
    <source>
        <strain evidence="1">02402/16</strain>
        <tissue evidence="1">Leaf</tissue>
    </source>
</reference>
<sequence>MAYSPVLYPAGLALAAAHVGAATRRPAPSASSRARVHLLPARSATVGPLRAHTRLRFKQRAPADDGAKERHTCAPVNKDCGADQADLYAGLWPWGDYFPGDAELRQEDFSAVQERFWRESKDAAAALRDMVAGAFRPLLDNFHHLRSLGTVYDTEDYHLGMPFGALIACIGFYKLWKMDPSTFLDAALGCAFYKLSIVSSQLRKQGFSNDLITRVKFVLMLIMAVNDFKNNLCPLDAIRGPIYLLYALTFAYEVIGVKKQIKYAMATLVCMLKHPEGRRHLRELLPEVELEIVTRSGIVL</sequence>
<evidence type="ECO:0000313" key="2">
    <source>
        <dbReference type="Proteomes" id="UP001231189"/>
    </source>
</evidence>
<gene>
    <name evidence="1" type="ORF">QYE76_006256</name>
</gene>
<accession>A0AAD8RUC5</accession>
<protein>
    <submittedName>
        <fullName evidence="1">Uncharacterized protein</fullName>
    </submittedName>
</protein>
<dbReference type="AlphaFoldDB" id="A0AAD8RUC5"/>
<comment type="caution">
    <text evidence="1">The sequence shown here is derived from an EMBL/GenBank/DDBJ whole genome shotgun (WGS) entry which is preliminary data.</text>
</comment>
<dbReference type="Proteomes" id="UP001231189">
    <property type="component" value="Unassembled WGS sequence"/>
</dbReference>
<keyword evidence="2" id="KW-1185">Reference proteome</keyword>
<evidence type="ECO:0000313" key="1">
    <source>
        <dbReference type="EMBL" id="KAK1631941.1"/>
    </source>
</evidence>
<organism evidence="1 2">
    <name type="scientific">Lolium multiflorum</name>
    <name type="common">Italian ryegrass</name>
    <name type="synonym">Lolium perenne subsp. multiflorum</name>
    <dbReference type="NCBI Taxonomy" id="4521"/>
    <lineage>
        <taxon>Eukaryota</taxon>
        <taxon>Viridiplantae</taxon>
        <taxon>Streptophyta</taxon>
        <taxon>Embryophyta</taxon>
        <taxon>Tracheophyta</taxon>
        <taxon>Spermatophyta</taxon>
        <taxon>Magnoliopsida</taxon>
        <taxon>Liliopsida</taxon>
        <taxon>Poales</taxon>
        <taxon>Poaceae</taxon>
        <taxon>BOP clade</taxon>
        <taxon>Pooideae</taxon>
        <taxon>Poodae</taxon>
        <taxon>Poeae</taxon>
        <taxon>Poeae Chloroplast Group 2 (Poeae type)</taxon>
        <taxon>Loliodinae</taxon>
        <taxon>Loliinae</taxon>
        <taxon>Lolium</taxon>
    </lineage>
</organism>
<name>A0AAD8RUC5_LOLMU</name>
<proteinExistence type="predicted"/>
<dbReference type="EMBL" id="JAUUTY010000005">
    <property type="protein sequence ID" value="KAK1631941.1"/>
    <property type="molecule type" value="Genomic_DNA"/>
</dbReference>